<accession>A0ABS7SQA6</accession>
<protein>
    <submittedName>
        <fullName evidence="2">Uncharacterized protein</fullName>
    </submittedName>
</protein>
<evidence type="ECO:0000313" key="2">
    <source>
        <dbReference type="EMBL" id="MBZ2208130.1"/>
    </source>
</evidence>
<name>A0ABS7SQA6_9BURK</name>
<dbReference type="RefSeq" id="WP_223468624.1">
    <property type="nucleotide sequence ID" value="NZ_JAFBIL020000005.1"/>
</dbReference>
<evidence type="ECO:0000256" key="1">
    <source>
        <dbReference type="SAM" id="MobiDB-lite"/>
    </source>
</evidence>
<gene>
    <name evidence="2" type="ORF">I4X03_012740</name>
</gene>
<proteinExistence type="predicted"/>
<keyword evidence="3" id="KW-1185">Reference proteome</keyword>
<organism evidence="2 3">
    <name type="scientific">Massilia soli</name>
    <dbReference type="NCBI Taxonomy" id="2792854"/>
    <lineage>
        <taxon>Bacteria</taxon>
        <taxon>Pseudomonadati</taxon>
        <taxon>Pseudomonadota</taxon>
        <taxon>Betaproteobacteria</taxon>
        <taxon>Burkholderiales</taxon>
        <taxon>Oxalobacteraceae</taxon>
        <taxon>Telluria group</taxon>
        <taxon>Massilia</taxon>
    </lineage>
</organism>
<dbReference type="EMBL" id="JAFBIL020000005">
    <property type="protein sequence ID" value="MBZ2208130.1"/>
    <property type="molecule type" value="Genomic_DNA"/>
</dbReference>
<sequence length="52" mass="6292">MDKRQQPSKESVREWLRTEVERRRPPPDPSQIRRELGWDLVRATVPPPCQKR</sequence>
<dbReference type="Proteomes" id="UP000809349">
    <property type="component" value="Unassembled WGS sequence"/>
</dbReference>
<comment type="caution">
    <text evidence="2">The sequence shown here is derived from an EMBL/GenBank/DDBJ whole genome shotgun (WGS) entry which is preliminary data.</text>
</comment>
<reference evidence="2 3" key="1">
    <citation type="submission" date="2021-01" db="EMBL/GenBank/DDBJ databases">
        <authorList>
            <person name="Ruan W."/>
            <person name="Khan S.A."/>
            <person name="Jeon C.O."/>
        </authorList>
    </citation>
    <scope>NUCLEOTIDE SEQUENCE [LARGE SCALE GENOMIC DNA]</scope>
    <source>
        <strain evidence="2 3">R798</strain>
    </source>
</reference>
<feature type="region of interest" description="Disordered" evidence="1">
    <location>
        <begin position="1"/>
        <end position="35"/>
    </location>
</feature>
<evidence type="ECO:0000313" key="3">
    <source>
        <dbReference type="Proteomes" id="UP000809349"/>
    </source>
</evidence>
<reference evidence="2 3" key="2">
    <citation type="submission" date="2021-08" db="EMBL/GenBank/DDBJ databases">
        <title>Massilia sp. R798.</title>
        <authorList>
            <person name="Baek J.H."/>
            <person name="Jung H.S."/>
            <person name="Kim K.R."/>
            <person name="Jeon C.O."/>
        </authorList>
    </citation>
    <scope>NUCLEOTIDE SEQUENCE [LARGE SCALE GENOMIC DNA]</scope>
    <source>
        <strain evidence="2 3">R798</strain>
    </source>
</reference>